<evidence type="ECO:0000256" key="1">
    <source>
        <dbReference type="SAM" id="MobiDB-lite"/>
    </source>
</evidence>
<reference evidence="2 3" key="1">
    <citation type="submission" date="2006-06" db="EMBL/GenBank/DDBJ databases">
        <authorList>
            <person name="Moran M.A."/>
            <person name="Ferriera S."/>
            <person name="Johnson J."/>
            <person name="Kravitz S."/>
            <person name="Beeson K."/>
            <person name="Sutton G."/>
            <person name="Rogers Y.-H."/>
            <person name="Friedman R."/>
            <person name="Frazier M."/>
            <person name="Venter J.C."/>
        </authorList>
    </citation>
    <scope>NUCLEOTIDE SEQUENCE [LARGE SCALE GENOMIC DNA]</scope>
    <source>
        <strain evidence="2 3">E-37</strain>
    </source>
</reference>
<gene>
    <name evidence="2" type="ORF">SSE37_12471</name>
</gene>
<comment type="caution">
    <text evidence="2">The sequence shown here is derived from an EMBL/GenBank/DDBJ whole genome shotgun (WGS) entry which is preliminary data.</text>
</comment>
<proteinExistence type="predicted"/>
<sequence>MASPGIEDQPFGASEPDRHCGTEDSHFDAVIAENRGGRLFDYPAMAHCELRKAQGSRGETAA</sequence>
<keyword evidence="3" id="KW-1185">Reference proteome</keyword>
<evidence type="ECO:0000313" key="3">
    <source>
        <dbReference type="Proteomes" id="UP000005713"/>
    </source>
</evidence>
<dbReference type="Proteomes" id="UP000005713">
    <property type="component" value="Unassembled WGS sequence"/>
</dbReference>
<evidence type="ECO:0000313" key="2">
    <source>
        <dbReference type="EMBL" id="EBA07010.1"/>
    </source>
</evidence>
<dbReference type="EMBL" id="AAYA01000011">
    <property type="protein sequence ID" value="EBA07010.1"/>
    <property type="molecule type" value="Genomic_DNA"/>
</dbReference>
<dbReference type="AlphaFoldDB" id="A3K6N3"/>
<protein>
    <submittedName>
        <fullName evidence="2">Uncharacterized protein</fullName>
    </submittedName>
</protein>
<accession>A3K6N3</accession>
<feature type="region of interest" description="Disordered" evidence="1">
    <location>
        <begin position="1"/>
        <end position="23"/>
    </location>
</feature>
<name>A3K6N3_SAGS3</name>
<organism evidence="2 3">
    <name type="scientific">Sagittula stellata (strain ATCC 700073 / DSM 11524 / E-37)</name>
    <dbReference type="NCBI Taxonomy" id="388399"/>
    <lineage>
        <taxon>Bacteria</taxon>
        <taxon>Pseudomonadati</taxon>
        <taxon>Pseudomonadota</taxon>
        <taxon>Alphaproteobacteria</taxon>
        <taxon>Rhodobacterales</taxon>
        <taxon>Roseobacteraceae</taxon>
        <taxon>Sagittula</taxon>
    </lineage>
</organism>